<evidence type="ECO:0000256" key="4">
    <source>
        <dbReference type="ARBA" id="ARBA00022605"/>
    </source>
</evidence>
<reference evidence="13" key="1">
    <citation type="submission" date="2021-07" db="EMBL/GenBank/DDBJ databases">
        <title>Candidatus Kaistella beijingensis sp. nov. isolated from a municipal wastewater treatment plant is involved in sludge foaming.</title>
        <authorList>
            <person name="Song Y."/>
            <person name="Liu S.-J."/>
        </authorList>
    </citation>
    <scope>NUCLEOTIDE SEQUENCE</scope>
    <source>
        <strain evidence="13">DSM 43998</strain>
    </source>
</reference>
<feature type="region of interest" description="Disordered" evidence="10">
    <location>
        <begin position="277"/>
        <end position="304"/>
    </location>
</feature>
<dbReference type="InterPro" id="IPR001086">
    <property type="entry name" value="Preph_deHydtase"/>
</dbReference>
<evidence type="ECO:0000256" key="2">
    <source>
        <dbReference type="ARBA" id="ARBA00013147"/>
    </source>
</evidence>
<dbReference type="PROSITE" id="PS51171">
    <property type="entry name" value="PREPHENATE_DEHYDR_3"/>
    <property type="match status" value="1"/>
</dbReference>
<keyword evidence="6 9" id="KW-0584">Phenylalanine biosynthesis</keyword>
<evidence type="ECO:0000256" key="8">
    <source>
        <dbReference type="ARBA" id="ARBA00047848"/>
    </source>
</evidence>
<comment type="catalytic activity">
    <reaction evidence="8 9">
        <text>prephenate + H(+) = 3-phenylpyruvate + CO2 + H2O</text>
        <dbReference type="Rhea" id="RHEA:21648"/>
        <dbReference type="ChEBI" id="CHEBI:15377"/>
        <dbReference type="ChEBI" id="CHEBI:15378"/>
        <dbReference type="ChEBI" id="CHEBI:16526"/>
        <dbReference type="ChEBI" id="CHEBI:18005"/>
        <dbReference type="ChEBI" id="CHEBI:29934"/>
        <dbReference type="EC" id="4.2.1.51"/>
    </reaction>
</comment>
<dbReference type="RefSeq" id="WP_066471939.1">
    <property type="nucleotide sequence ID" value="NZ_CBCRUZ010000029.1"/>
</dbReference>
<feature type="domain" description="ACT" evidence="12">
    <location>
        <begin position="200"/>
        <end position="274"/>
    </location>
</feature>
<dbReference type="Pfam" id="PF00800">
    <property type="entry name" value="PDT"/>
    <property type="match status" value="1"/>
</dbReference>
<evidence type="ECO:0000256" key="10">
    <source>
        <dbReference type="SAM" id="MobiDB-lite"/>
    </source>
</evidence>
<dbReference type="GO" id="GO:0004664">
    <property type="term" value="F:prephenate dehydratase activity"/>
    <property type="evidence" value="ECO:0007669"/>
    <property type="project" value="UniProtKB-EC"/>
</dbReference>
<evidence type="ECO:0000256" key="1">
    <source>
        <dbReference type="ARBA" id="ARBA00004741"/>
    </source>
</evidence>
<dbReference type="NCBIfam" id="NF008865">
    <property type="entry name" value="PRK11898.1"/>
    <property type="match status" value="1"/>
</dbReference>
<dbReference type="Gene3D" id="3.30.70.260">
    <property type="match status" value="1"/>
</dbReference>
<evidence type="ECO:0000256" key="3">
    <source>
        <dbReference type="ARBA" id="ARBA00021872"/>
    </source>
</evidence>
<dbReference type="CDD" id="cd04905">
    <property type="entry name" value="ACT_CM-PDT"/>
    <property type="match status" value="1"/>
</dbReference>
<sequence>MPRIAYLGPSGTFTEMALDRLVAAGGFAGAVDRVGAASQPAALELVRREEAAGAVVPIESSVEGSVAATLDSLAQGRRLQIVGEVELPISFTVVARPGLARADVRTVAGYPVATAQVRHWLARELPDAESVLAASNAAAAELVAAGAADAGVSTALAGARLGLAVLADGVADVAAAVTRFVHVTLPTAAPPRTGTDRTSLVLLALPNEPGSLMRAFAEFATRGIDLTRIESRPTQTGLGSYRFHIDCVGHIDDPAIAEALKALHRLADVRYLGSWPATSSAGRPPPADDEAAGWLAGVRKGVEG</sequence>
<evidence type="ECO:0000313" key="14">
    <source>
        <dbReference type="Proteomes" id="UP000887023"/>
    </source>
</evidence>
<dbReference type="PIRSF" id="PIRSF001500">
    <property type="entry name" value="Chor_mut_pdt_Ppr"/>
    <property type="match status" value="1"/>
</dbReference>
<dbReference type="PROSITE" id="PS51671">
    <property type="entry name" value="ACT"/>
    <property type="match status" value="1"/>
</dbReference>
<dbReference type="InterPro" id="IPR002912">
    <property type="entry name" value="ACT_dom"/>
</dbReference>
<gene>
    <name evidence="9 13" type="primary">pheA</name>
    <name evidence="13" type="ORF">KV203_00630</name>
</gene>
<protein>
    <recommendedName>
        <fullName evidence="3 9">Prephenate dehydratase</fullName>
        <shortName evidence="9">PDT</shortName>
        <ecNumber evidence="2 9">4.2.1.51</ecNumber>
    </recommendedName>
</protein>
<evidence type="ECO:0000259" key="12">
    <source>
        <dbReference type="PROSITE" id="PS51671"/>
    </source>
</evidence>
<dbReference type="EC" id="4.2.1.51" evidence="2 9"/>
<dbReference type="Pfam" id="PF01842">
    <property type="entry name" value="ACT"/>
    <property type="match status" value="1"/>
</dbReference>
<dbReference type="PANTHER" id="PTHR21022">
    <property type="entry name" value="PREPHENATE DEHYDRATASE P PROTEIN"/>
    <property type="match status" value="1"/>
</dbReference>
<dbReference type="PANTHER" id="PTHR21022:SF19">
    <property type="entry name" value="PREPHENATE DEHYDRATASE-RELATED"/>
    <property type="match status" value="1"/>
</dbReference>
<organism evidence="13 14">
    <name type="scientific">Skermania pinensis</name>
    <dbReference type="NCBI Taxonomy" id="39122"/>
    <lineage>
        <taxon>Bacteria</taxon>
        <taxon>Bacillati</taxon>
        <taxon>Actinomycetota</taxon>
        <taxon>Actinomycetes</taxon>
        <taxon>Mycobacteriales</taxon>
        <taxon>Gordoniaceae</taxon>
        <taxon>Skermania</taxon>
    </lineage>
</organism>
<comment type="pathway">
    <text evidence="1 9">Amino-acid biosynthesis; L-phenylalanine biosynthesis; phenylpyruvate from prephenate: step 1/1.</text>
</comment>
<dbReference type="Gene3D" id="3.40.190.10">
    <property type="entry name" value="Periplasmic binding protein-like II"/>
    <property type="match status" value="2"/>
</dbReference>
<dbReference type="InterPro" id="IPR045865">
    <property type="entry name" value="ACT-like_dom_sf"/>
</dbReference>
<keyword evidence="5 9" id="KW-0057">Aromatic amino acid biosynthesis</keyword>
<evidence type="ECO:0000256" key="6">
    <source>
        <dbReference type="ARBA" id="ARBA00023222"/>
    </source>
</evidence>
<keyword evidence="7 9" id="KW-0456">Lyase</keyword>
<evidence type="ECO:0000256" key="5">
    <source>
        <dbReference type="ARBA" id="ARBA00023141"/>
    </source>
</evidence>
<dbReference type="SUPFAM" id="SSF53850">
    <property type="entry name" value="Periplasmic binding protein-like II"/>
    <property type="match status" value="1"/>
</dbReference>
<proteinExistence type="predicted"/>
<keyword evidence="4 9" id="KW-0028">Amino-acid biosynthesis</keyword>
<keyword evidence="14" id="KW-1185">Reference proteome</keyword>
<dbReference type="EMBL" id="CP079105">
    <property type="protein sequence ID" value="QXQ14012.1"/>
    <property type="molecule type" value="Genomic_DNA"/>
</dbReference>
<evidence type="ECO:0000256" key="9">
    <source>
        <dbReference type="RuleBase" id="RU361254"/>
    </source>
</evidence>
<dbReference type="PROSITE" id="PS00858">
    <property type="entry name" value="PREPHENATE_DEHYDR_2"/>
    <property type="match status" value="1"/>
</dbReference>
<dbReference type="InterPro" id="IPR018528">
    <property type="entry name" value="Preph_deHydtase_CS"/>
</dbReference>
<evidence type="ECO:0000256" key="7">
    <source>
        <dbReference type="ARBA" id="ARBA00023239"/>
    </source>
</evidence>
<dbReference type="Proteomes" id="UP000887023">
    <property type="component" value="Chromosome"/>
</dbReference>
<accession>A0ABX8SAJ4</accession>
<evidence type="ECO:0000259" key="11">
    <source>
        <dbReference type="PROSITE" id="PS51171"/>
    </source>
</evidence>
<evidence type="ECO:0000313" key="13">
    <source>
        <dbReference type="EMBL" id="QXQ14012.1"/>
    </source>
</evidence>
<dbReference type="InterPro" id="IPR008242">
    <property type="entry name" value="Chor_mutase/pphenate_deHydtase"/>
</dbReference>
<feature type="domain" description="Prephenate dehydratase" evidence="11">
    <location>
        <begin position="3"/>
        <end position="185"/>
    </location>
</feature>
<dbReference type="SUPFAM" id="SSF55021">
    <property type="entry name" value="ACT-like"/>
    <property type="match status" value="1"/>
</dbReference>
<name>A0ABX8SAJ4_9ACTN</name>